<protein>
    <submittedName>
        <fullName evidence="1">Uncharacterized protein</fullName>
    </submittedName>
</protein>
<evidence type="ECO:0000313" key="1">
    <source>
        <dbReference type="EMBL" id="KAJ2893736.1"/>
    </source>
</evidence>
<sequence>MKLVHHIPEGTTHGPWFAAIPLYVGTGHDVFFSDSLGSYQRWHSEARWENTKIGVKVRGGVNGRGVILPLIIGLAVYMCTDDLVPLFKQRPLSQQNPYGLFVRTQLCTTFPSATAEATTHAARAHAQAAATFQYQPGPTYRTKTCPATV</sequence>
<name>A0AAD5RHN6_9PEZI</name>
<dbReference type="AlphaFoldDB" id="A0AAD5RHN6"/>
<comment type="caution">
    <text evidence="1">The sequence shown here is derived from an EMBL/GenBank/DDBJ whole genome shotgun (WGS) entry which is preliminary data.</text>
</comment>
<reference evidence="1" key="1">
    <citation type="submission" date="2022-07" db="EMBL/GenBank/DDBJ databases">
        <title>Draft genome sequence of Zalerion maritima ATCC 34329, a (micro)plastics degrading marine fungus.</title>
        <authorList>
            <person name="Paco A."/>
            <person name="Goncalves M.F.M."/>
            <person name="Rocha-Santos T.A.P."/>
            <person name="Alves A."/>
        </authorList>
    </citation>
    <scope>NUCLEOTIDE SEQUENCE</scope>
    <source>
        <strain evidence="1">ATCC 34329</strain>
    </source>
</reference>
<keyword evidence="2" id="KW-1185">Reference proteome</keyword>
<gene>
    <name evidence="1" type="ORF">MKZ38_008293</name>
</gene>
<accession>A0AAD5RHN6</accession>
<dbReference type="EMBL" id="JAKWBI020000572">
    <property type="protein sequence ID" value="KAJ2893736.1"/>
    <property type="molecule type" value="Genomic_DNA"/>
</dbReference>
<evidence type="ECO:0000313" key="2">
    <source>
        <dbReference type="Proteomes" id="UP001201980"/>
    </source>
</evidence>
<organism evidence="1 2">
    <name type="scientific">Zalerion maritima</name>
    <dbReference type="NCBI Taxonomy" id="339359"/>
    <lineage>
        <taxon>Eukaryota</taxon>
        <taxon>Fungi</taxon>
        <taxon>Dikarya</taxon>
        <taxon>Ascomycota</taxon>
        <taxon>Pezizomycotina</taxon>
        <taxon>Sordariomycetes</taxon>
        <taxon>Lulworthiomycetidae</taxon>
        <taxon>Lulworthiales</taxon>
        <taxon>Lulworthiaceae</taxon>
        <taxon>Zalerion</taxon>
    </lineage>
</organism>
<proteinExistence type="predicted"/>
<dbReference type="Proteomes" id="UP001201980">
    <property type="component" value="Unassembled WGS sequence"/>
</dbReference>